<dbReference type="SUPFAM" id="SSF55455">
    <property type="entry name" value="SRF-like"/>
    <property type="match status" value="1"/>
</dbReference>
<keyword evidence="5" id="KW-0539">Nucleus</keyword>
<dbReference type="InterPro" id="IPR050142">
    <property type="entry name" value="MADS-box/MEF2_TF"/>
</dbReference>
<gene>
    <name evidence="9" type="ORF">KP509_34G033600</name>
</gene>
<dbReference type="InterPro" id="IPR036879">
    <property type="entry name" value="TF_MADSbox_sf"/>
</dbReference>
<dbReference type="Pfam" id="PF00319">
    <property type="entry name" value="SRF-TF"/>
    <property type="match status" value="1"/>
</dbReference>
<dbReference type="InterPro" id="IPR033896">
    <property type="entry name" value="MEF2-like_N"/>
</dbReference>
<dbReference type="GO" id="GO:0046983">
    <property type="term" value="F:protein dimerization activity"/>
    <property type="evidence" value="ECO:0007669"/>
    <property type="project" value="InterPro"/>
</dbReference>
<comment type="caution">
    <text evidence="9">The sequence shown here is derived from an EMBL/GenBank/DDBJ whole genome shotgun (WGS) entry which is preliminary data.</text>
</comment>
<dbReference type="OMA" id="RYTHHIF"/>
<dbReference type="PROSITE" id="PS50066">
    <property type="entry name" value="MADS_BOX_2"/>
    <property type="match status" value="1"/>
</dbReference>
<protein>
    <submittedName>
        <fullName evidence="9">Uncharacterized protein</fullName>
    </submittedName>
</protein>
<dbReference type="GO" id="GO:0045944">
    <property type="term" value="P:positive regulation of transcription by RNA polymerase II"/>
    <property type="evidence" value="ECO:0007669"/>
    <property type="project" value="InterPro"/>
</dbReference>
<evidence type="ECO:0000256" key="2">
    <source>
        <dbReference type="ARBA" id="ARBA00023015"/>
    </source>
</evidence>
<feature type="domain" description="K-box" evidence="8">
    <location>
        <begin position="136"/>
        <end position="226"/>
    </location>
</feature>
<dbReference type="GO" id="GO:0000977">
    <property type="term" value="F:RNA polymerase II transcription regulatory region sequence-specific DNA binding"/>
    <property type="evidence" value="ECO:0007669"/>
    <property type="project" value="InterPro"/>
</dbReference>
<sequence>MSFFASSPSSSTKLVNMDSDSNPTQVKMTYTNSEQEVSSRASRFSSNHLDAPKSPKIAIRRIDNPTNRQVTFSKRRNGLLKKAYELSILCDAEVGVIVFSSTGKLSEFASSSMSKVIKRYEDLQPHSAHRVLSQEREFWKNQALHLRKQVGYLNDVDNCLMGGNTTGLSFQELQNIEVRLESAMNRIRSRRNELLTMQARDIISKGNDLWAENNMLKRKLEELLQTSSENPAVSITDRLSTSEIGNATSSSKDAPDTKLKLGIHLNAWLTSTKDISFSS</sequence>
<reference evidence="9" key="1">
    <citation type="submission" date="2021-08" db="EMBL/GenBank/DDBJ databases">
        <title>WGS assembly of Ceratopteris richardii.</title>
        <authorList>
            <person name="Marchant D.B."/>
            <person name="Chen G."/>
            <person name="Jenkins J."/>
            <person name="Shu S."/>
            <person name="Leebens-Mack J."/>
            <person name="Grimwood J."/>
            <person name="Schmutz J."/>
            <person name="Soltis P."/>
            <person name="Soltis D."/>
            <person name="Chen Z.-H."/>
        </authorList>
    </citation>
    <scope>NUCLEOTIDE SEQUENCE</scope>
    <source>
        <strain evidence="9">Whitten #5841</strain>
        <tissue evidence="9">Leaf</tissue>
    </source>
</reference>
<feature type="domain" description="MADS-box" evidence="7">
    <location>
        <begin position="56"/>
        <end position="112"/>
    </location>
</feature>
<dbReference type="Pfam" id="PF01486">
    <property type="entry name" value="K-box"/>
    <property type="match status" value="1"/>
</dbReference>
<evidence type="ECO:0000256" key="6">
    <source>
        <dbReference type="SAM" id="MobiDB-lite"/>
    </source>
</evidence>
<dbReference type="PROSITE" id="PS51297">
    <property type="entry name" value="K_BOX"/>
    <property type="match status" value="1"/>
</dbReference>
<accession>A0A8T2QKD4</accession>
<keyword evidence="4" id="KW-0804">Transcription</keyword>
<dbReference type="PRINTS" id="PR00404">
    <property type="entry name" value="MADSDOMAIN"/>
</dbReference>
<evidence type="ECO:0000259" key="7">
    <source>
        <dbReference type="PROSITE" id="PS50066"/>
    </source>
</evidence>
<keyword evidence="2" id="KW-0805">Transcription regulation</keyword>
<dbReference type="InterPro" id="IPR002100">
    <property type="entry name" value="TF_MADSbox"/>
</dbReference>
<dbReference type="GO" id="GO:0003700">
    <property type="term" value="F:DNA-binding transcription factor activity"/>
    <property type="evidence" value="ECO:0007669"/>
    <property type="project" value="InterPro"/>
</dbReference>
<dbReference type="PROSITE" id="PS00350">
    <property type="entry name" value="MADS_BOX_1"/>
    <property type="match status" value="1"/>
</dbReference>
<keyword evidence="10" id="KW-1185">Reference proteome</keyword>
<name>A0A8T2QKD4_CERRI</name>
<organism evidence="9 10">
    <name type="scientific">Ceratopteris richardii</name>
    <name type="common">Triangle waterfern</name>
    <dbReference type="NCBI Taxonomy" id="49495"/>
    <lineage>
        <taxon>Eukaryota</taxon>
        <taxon>Viridiplantae</taxon>
        <taxon>Streptophyta</taxon>
        <taxon>Embryophyta</taxon>
        <taxon>Tracheophyta</taxon>
        <taxon>Polypodiopsida</taxon>
        <taxon>Polypodiidae</taxon>
        <taxon>Polypodiales</taxon>
        <taxon>Pteridineae</taxon>
        <taxon>Pteridaceae</taxon>
        <taxon>Parkerioideae</taxon>
        <taxon>Ceratopteris</taxon>
    </lineage>
</organism>
<dbReference type="AlphaFoldDB" id="A0A8T2QKD4"/>
<dbReference type="CDD" id="cd00265">
    <property type="entry name" value="MADS_MEF2_like"/>
    <property type="match status" value="1"/>
</dbReference>
<evidence type="ECO:0000256" key="4">
    <source>
        <dbReference type="ARBA" id="ARBA00023163"/>
    </source>
</evidence>
<proteinExistence type="predicted"/>
<dbReference type="OrthoDB" id="1898716at2759"/>
<feature type="region of interest" description="Disordered" evidence="6">
    <location>
        <begin position="1"/>
        <end position="51"/>
    </location>
</feature>
<dbReference type="EMBL" id="CM035439">
    <property type="protein sequence ID" value="KAH7283975.1"/>
    <property type="molecule type" value="Genomic_DNA"/>
</dbReference>
<evidence type="ECO:0000259" key="8">
    <source>
        <dbReference type="PROSITE" id="PS51297"/>
    </source>
</evidence>
<comment type="subcellular location">
    <subcellularLocation>
        <location evidence="1">Nucleus</location>
    </subcellularLocation>
</comment>
<keyword evidence="3" id="KW-0238">DNA-binding</keyword>
<evidence type="ECO:0000313" key="10">
    <source>
        <dbReference type="Proteomes" id="UP000825935"/>
    </source>
</evidence>
<evidence type="ECO:0000256" key="5">
    <source>
        <dbReference type="ARBA" id="ARBA00023242"/>
    </source>
</evidence>
<dbReference type="FunFam" id="3.40.1810.10:FF:000003">
    <property type="entry name" value="MADS-box transcription factor MADS-MC"/>
    <property type="match status" value="1"/>
</dbReference>
<feature type="compositionally biased region" description="Low complexity" evidence="6">
    <location>
        <begin position="1"/>
        <end position="11"/>
    </location>
</feature>
<dbReference type="Proteomes" id="UP000825935">
    <property type="component" value="Chromosome 34"/>
</dbReference>
<evidence type="ECO:0000256" key="1">
    <source>
        <dbReference type="ARBA" id="ARBA00004123"/>
    </source>
</evidence>
<feature type="compositionally biased region" description="Polar residues" evidence="6">
    <location>
        <begin position="12"/>
        <end position="48"/>
    </location>
</feature>
<evidence type="ECO:0000256" key="3">
    <source>
        <dbReference type="ARBA" id="ARBA00023125"/>
    </source>
</evidence>
<dbReference type="GO" id="GO:0005634">
    <property type="term" value="C:nucleus"/>
    <property type="evidence" value="ECO:0007669"/>
    <property type="project" value="UniProtKB-SubCell"/>
</dbReference>
<dbReference type="PANTHER" id="PTHR48019">
    <property type="entry name" value="SERUM RESPONSE FACTOR HOMOLOG"/>
    <property type="match status" value="1"/>
</dbReference>
<evidence type="ECO:0000313" key="9">
    <source>
        <dbReference type="EMBL" id="KAH7283975.1"/>
    </source>
</evidence>
<dbReference type="Gene3D" id="3.40.1810.10">
    <property type="entry name" value="Transcription factor, MADS-box"/>
    <property type="match status" value="1"/>
</dbReference>
<dbReference type="SMART" id="SM00432">
    <property type="entry name" value="MADS"/>
    <property type="match status" value="1"/>
</dbReference>
<dbReference type="InterPro" id="IPR002487">
    <property type="entry name" value="TF_Kbox"/>
</dbReference>